<dbReference type="PANTHER" id="PTHR33908:SF11">
    <property type="entry name" value="MEMBRANE PROTEIN"/>
    <property type="match status" value="1"/>
</dbReference>
<dbReference type="EMBL" id="WHUT02000001">
    <property type="protein sequence ID" value="NUB43071.1"/>
    <property type="molecule type" value="Genomic_DNA"/>
</dbReference>
<feature type="transmembrane region" description="Helical" evidence="8">
    <location>
        <begin position="309"/>
        <end position="327"/>
    </location>
</feature>
<dbReference type="AlphaFoldDB" id="A0A8X8KMU1"/>
<dbReference type="Proteomes" id="UP000484076">
    <property type="component" value="Unassembled WGS sequence"/>
</dbReference>
<feature type="transmembrane region" description="Helical" evidence="8">
    <location>
        <begin position="63"/>
        <end position="83"/>
    </location>
</feature>
<organism evidence="10 11">
    <name type="scientific">Fertoeibacter niger</name>
    <dbReference type="NCBI Taxonomy" id="2656921"/>
    <lineage>
        <taxon>Bacteria</taxon>
        <taxon>Pseudomonadati</taxon>
        <taxon>Pseudomonadota</taxon>
        <taxon>Alphaproteobacteria</taxon>
        <taxon>Rhodobacterales</taxon>
        <taxon>Paracoccaceae</taxon>
        <taxon>Fertoeibacter</taxon>
    </lineage>
</organism>
<dbReference type="PANTHER" id="PTHR33908">
    <property type="entry name" value="MANNOSYLTRANSFERASE YKCB-RELATED"/>
    <property type="match status" value="1"/>
</dbReference>
<keyword evidence="6 8" id="KW-1133">Transmembrane helix</keyword>
<feature type="transmembrane region" description="Helical" evidence="8">
    <location>
        <begin position="254"/>
        <end position="273"/>
    </location>
</feature>
<keyword evidence="2" id="KW-1003">Cell membrane</keyword>
<keyword evidence="4" id="KW-0808">Transferase</keyword>
<feature type="transmembrane region" description="Helical" evidence="8">
    <location>
        <begin position="285"/>
        <end position="303"/>
    </location>
</feature>
<evidence type="ECO:0000256" key="3">
    <source>
        <dbReference type="ARBA" id="ARBA00022676"/>
    </source>
</evidence>
<feature type="transmembrane region" description="Helical" evidence="8">
    <location>
        <begin position="119"/>
        <end position="147"/>
    </location>
</feature>
<feature type="transmembrane region" description="Helical" evidence="8">
    <location>
        <begin position="13"/>
        <end position="34"/>
    </location>
</feature>
<dbReference type="InterPro" id="IPR038731">
    <property type="entry name" value="RgtA/B/C-like"/>
</dbReference>
<feature type="transmembrane region" description="Helical" evidence="8">
    <location>
        <begin position="89"/>
        <end position="107"/>
    </location>
</feature>
<evidence type="ECO:0000313" key="11">
    <source>
        <dbReference type="Proteomes" id="UP000484076"/>
    </source>
</evidence>
<keyword evidence="7 8" id="KW-0472">Membrane</keyword>
<gene>
    <name evidence="10" type="ORF">GEU84_001620</name>
</gene>
<comment type="caution">
    <text evidence="10">The sequence shown here is derived from an EMBL/GenBank/DDBJ whole genome shotgun (WGS) entry which is preliminary data.</text>
</comment>
<feature type="domain" description="Glycosyltransferase RgtA/B/C/D-like" evidence="9">
    <location>
        <begin position="59"/>
        <end position="218"/>
    </location>
</feature>
<keyword evidence="5 8" id="KW-0812">Transmembrane</keyword>
<name>A0A8X8KMU1_9RHOB</name>
<keyword evidence="3" id="KW-0328">Glycosyltransferase</keyword>
<dbReference type="Pfam" id="PF13231">
    <property type="entry name" value="PMT_2"/>
    <property type="match status" value="1"/>
</dbReference>
<evidence type="ECO:0000313" key="10">
    <source>
        <dbReference type="EMBL" id="NUB43071.1"/>
    </source>
</evidence>
<protein>
    <submittedName>
        <fullName evidence="10">Glycosyltransferase family 39 protein</fullName>
    </submittedName>
</protein>
<dbReference type="GO" id="GO:0009103">
    <property type="term" value="P:lipopolysaccharide biosynthetic process"/>
    <property type="evidence" value="ECO:0007669"/>
    <property type="project" value="UniProtKB-ARBA"/>
</dbReference>
<evidence type="ECO:0000256" key="2">
    <source>
        <dbReference type="ARBA" id="ARBA00022475"/>
    </source>
</evidence>
<dbReference type="InterPro" id="IPR050297">
    <property type="entry name" value="LipidA_mod_glycosyltrf_83"/>
</dbReference>
<sequence>MLKSAGSDLSLRWLGPALGLVLAITALRVVALAFDRTDLFVDEAQYWLWGQVPALGYYSKPPMIGWVIGAVTALAGSDAPFWVRLPAPLFHGATALLLAATAALLYGGRAAVWVAAGYVTLPMVAVGSLLISTDTIMFPFLALALWAWVRAGDEPSWPLAVLCGVALGLAALSKYAALYYLPCAVLAAMLLPGARRPWGFALVALAAALATLSPNLVWNALNGFATLNHTIDNADWMRDPATRAGLRFGELGSFAASQFAVFGPVPFALLLWLALRRGQSPATRMLLWFSLPILLLVCGQALLSRAYANWAAAAYLAGAVAVFAAMARGPGWLRAASFVLNGAVCVALPLATTQADRLRWDGRLVLARYTGQAEMSGRIIAAAQAAGTNRVVSDNRDILADLFYTGRDAGLDIYAVPAPGRALNHYALRYPLPAGLDGAVLYAGPGPLPEGCALGPAVALEAAQGRWAGKGLFAQPLRAHCWGGAE</sequence>
<feature type="transmembrane region" description="Helical" evidence="8">
    <location>
        <begin position="198"/>
        <end position="218"/>
    </location>
</feature>
<feature type="transmembrane region" description="Helical" evidence="8">
    <location>
        <begin position="159"/>
        <end position="191"/>
    </location>
</feature>
<evidence type="ECO:0000256" key="6">
    <source>
        <dbReference type="ARBA" id="ARBA00022989"/>
    </source>
</evidence>
<evidence type="ECO:0000259" key="9">
    <source>
        <dbReference type="Pfam" id="PF13231"/>
    </source>
</evidence>
<reference evidence="10" key="1">
    <citation type="submission" date="2020-05" db="EMBL/GenBank/DDBJ databases">
        <title>Fertoebacter nigrum gen. nov., sp. nov., a new member of the family Rhodobacteraceae.</title>
        <authorList>
            <person name="Szuroczki S."/>
            <person name="Abbaszade G."/>
            <person name="Buni D."/>
            <person name="Schumann P."/>
            <person name="Toth E."/>
        </authorList>
    </citation>
    <scope>NUCLEOTIDE SEQUENCE</scope>
    <source>
        <strain evidence="10">RG-N-1a</strain>
    </source>
</reference>
<evidence type="ECO:0000256" key="1">
    <source>
        <dbReference type="ARBA" id="ARBA00004651"/>
    </source>
</evidence>
<accession>A0A8X8KMU1</accession>
<dbReference type="RefSeq" id="WP_152823751.1">
    <property type="nucleotide sequence ID" value="NZ_WHUT02000001.1"/>
</dbReference>
<dbReference type="GO" id="GO:0016763">
    <property type="term" value="F:pentosyltransferase activity"/>
    <property type="evidence" value="ECO:0007669"/>
    <property type="project" value="TreeGrafter"/>
</dbReference>
<dbReference type="GO" id="GO:0005886">
    <property type="term" value="C:plasma membrane"/>
    <property type="evidence" value="ECO:0007669"/>
    <property type="project" value="UniProtKB-SubCell"/>
</dbReference>
<evidence type="ECO:0000256" key="4">
    <source>
        <dbReference type="ARBA" id="ARBA00022679"/>
    </source>
</evidence>
<proteinExistence type="predicted"/>
<comment type="subcellular location">
    <subcellularLocation>
        <location evidence="1">Cell membrane</location>
        <topology evidence="1">Multi-pass membrane protein</topology>
    </subcellularLocation>
</comment>
<keyword evidence="11" id="KW-1185">Reference proteome</keyword>
<evidence type="ECO:0000256" key="5">
    <source>
        <dbReference type="ARBA" id="ARBA00022692"/>
    </source>
</evidence>
<evidence type="ECO:0000256" key="8">
    <source>
        <dbReference type="SAM" id="Phobius"/>
    </source>
</evidence>
<evidence type="ECO:0000256" key="7">
    <source>
        <dbReference type="ARBA" id="ARBA00023136"/>
    </source>
</evidence>